<dbReference type="EMBL" id="CAJPEX010000168">
    <property type="protein sequence ID" value="CAG0913902.1"/>
    <property type="molecule type" value="Genomic_DNA"/>
</dbReference>
<organism evidence="2">
    <name type="scientific">Notodromas monacha</name>
    <dbReference type="NCBI Taxonomy" id="399045"/>
    <lineage>
        <taxon>Eukaryota</taxon>
        <taxon>Metazoa</taxon>
        <taxon>Ecdysozoa</taxon>
        <taxon>Arthropoda</taxon>
        <taxon>Crustacea</taxon>
        <taxon>Oligostraca</taxon>
        <taxon>Ostracoda</taxon>
        <taxon>Podocopa</taxon>
        <taxon>Podocopida</taxon>
        <taxon>Cypridocopina</taxon>
        <taxon>Cypridoidea</taxon>
        <taxon>Cyprididae</taxon>
        <taxon>Notodromas</taxon>
    </lineage>
</organism>
<evidence type="ECO:0000313" key="2">
    <source>
        <dbReference type="EMBL" id="CAD7273750.1"/>
    </source>
</evidence>
<dbReference type="Proteomes" id="UP000678499">
    <property type="component" value="Unassembled WGS sequence"/>
</dbReference>
<name>A0A7R9BEI6_9CRUS</name>
<evidence type="ECO:0000313" key="3">
    <source>
        <dbReference type="Proteomes" id="UP000678499"/>
    </source>
</evidence>
<accession>A0A7R9BEI6</accession>
<keyword evidence="1" id="KW-0732">Signal</keyword>
<feature type="chain" id="PRO_5036402849" evidence="1">
    <location>
        <begin position="27"/>
        <end position="146"/>
    </location>
</feature>
<sequence length="146" mass="16208">MDGKPPVSFMLATIILLLAVVTSTTGKTTSFPCFSCDDEYECGANLGVIFCHAPMYDSCSTYYSSQSKRDVVRKGCSKGFGCFTVPNDGESPEDPENLFRCNCVGPLCNGNFKRYRRTKIEDQFDQPPSSSAMYPENDMVVLPRYT</sequence>
<dbReference type="EMBL" id="OA882205">
    <property type="protein sequence ID" value="CAD7273750.1"/>
    <property type="molecule type" value="Genomic_DNA"/>
</dbReference>
<reference evidence="2" key="1">
    <citation type="submission" date="2020-11" db="EMBL/GenBank/DDBJ databases">
        <authorList>
            <person name="Tran Van P."/>
        </authorList>
    </citation>
    <scope>NUCLEOTIDE SEQUENCE</scope>
</reference>
<keyword evidence="3" id="KW-1185">Reference proteome</keyword>
<proteinExistence type="predicted"/>
<feature type="signal peptide" evidence="1">
    <location>
        <begin position="1"/>
        <end position="26"/>
    </location>
</feature>
<dbReference type="AlphaFoldDB" id="A0A7R9BEI6"/>
<evidence type="ECO:0000256" key="1">
    <source>
        <dbReference type="SAM" id="SignalP"/>
    </source>
</evidence>
<protein>
    <submittedName>
        <fullName evidence="2">Uncharacterized protein</fullName>
    </submittedName>
</protein>
<gene>
    <name evidence="2" type="ORF">NMOB1V02_LOCUS1622</name>
</gene>